<name>A0A845ABJ2_9SPHN</name>
<evidence type="ECO:0000256" key="6">
    <source>
        <dbReference type="SAM" id="SignalP"/>
    </source>
</evidence>
<keyword evidence="3 4" id="KW-0408">Iron</keyword>
<evidence type="ECO:0000256" key="4">
    <source>
        <dbReference type="PROSITE-ProRule" id="PRU00433"/>
    </source>
</evidence>
<feature type="region of interest" description="Disordered" evidence="5">
    <location>
        <begin position="27"/>
        <end position="52"/>
    </location>
</feature>
<dbReference type="Gene3D" id="1.10.760.10">
    <property type="entry name" value="Cytochrome c-like domain"/>
    <property type="match status" value="1"/>
</dbReference>
<keyword evidence="6" id="KW-0732">Signal</keyword>
<organism evidence="8 9">
    <name type="scientific">Altericroceibacterium indicum</name>
    <dbReference type="NCBI Taxonomy" id="374177"/>
    <lineage>
        <taxon>Bacteria</taxon>
        <taxon>Pseudomonadati</taxon>
        <taxon>Pseudomonadota</taxon>
        <taxon>Alphaproteobacteria</taxon>
        <taxon>Sphingomonadales</taxon>
        <taxon>Erythrobacteraceae</taxon>
        <taxon>Altericroceibacterium</taxon>
    </lineage>
</organism>
<accession>A0A845ABJ2</accession>
<evidence type="ECO:0000256" key="3">
    <source>
        <dbReference type="ARBA" id="ARBA00023004"/>
    </source>
</evidence>
<dbReference type="GO" id="GO:0046872">
    <property type="term" value="F:metal ion binding"/>
    <property type="evidence" value="ECO:0007669"/>
    <property type="project" value="UniProtKB-KW"/>
</dbReference>
<feature type="domain" description="Cytochrome c" evidence="7">
    <location>
        <begin position="51"/>
        <end position="133"/>
    </location>
</feature>
<keyword evidence="9" id="KW-1185">Reference proteome</keyword>
<keyword evidence="2 4" id="KW-0479">Metal-binding</keyword>
<evidence type="ECO:0000256" key="2">
    <source>
        <dbReference type="ARBA" id="ARBA00022723"/>
    </source>
</evidence>
<proteinExistence type="predicted"/>
<dbReference type="GO" id="GO:0020037">
    <property type="term" value="F:heme binding"/>
    <property type="evidence" value="ECO:0007669"/>
    <property type="project" value="InterPro"/>
</dbReference>
<gene>
    <name evidence="8" type="ORF">GRI39_11260</name>
</gene>
<evidence type="ECO:0000313" key="8">
    <source>
        <dbReference type="EMBL" id="MXP26613.1"/>
    </source>
</evidence>
<evidence type="ECO:0000313" key="9">
    <source>
        <dbReference type="Proteomes" id="UP000460561"/>
    </source>
</evidence>
<feature type="signal peptide" evidence="6">
    <location>
        <begin position="1"/>
        <end position="24"/>
    </location>
</feature>
<dbReference type="RefSeq" id="WP_160739828.1">
    <property type="nucleotide sequence ID" value="NZ_WTYQ01000004.1"/>
</dbReference>
<dbReference type="PROSITE" id="PS51257">
    <property type="entry name" value="PROKAR_LIPOPROTEIN"/>
    <property type="match status" value="1"/>
</dbReference>
<evidence type="ECO:0000256" key="1">
    <source>
        <dbReference type="ARBA" id="ARBA00022617"/>
    </source>
</evidence>
<dbReference type="EMBL" id="WTYQ01000004">
    <property type="protein sequence ID" value="MXP26613.1"/>
    <property type="molecule type" value="Genomic_DNA"/>
</dbReference>
<dbReference type="InterPro" id="IPR036909">
    <property type="entry name" value="Cyt_c-like_dom_sf"/>
</dbReference>
<dbReference type="OrthoDB" id="5514238at2"/>
<dbReference type="Pfam" id="PF13442">
    <property type="entry name" value="Cytochrome_CBB3"/>
    <property type="match status" value="1"/>
</dbReference>
<comment type="caution">
    <text evidence="8">The sequence shown here is derived from an EMBL/GenBank/DDBJ whole genome shotgun (WGS) entry which is preliminary data.</text>
</comment>
<reference evidence="8 9" key="1">
    <citation type="submission" date="2019-12" db="EMBL/GenBank/DDBJ databases">
        <title>Genomic-based taxomic classification of the family Erythrobacteraceae.</title>
        <authorList>
            <person name="Xu L."/>
        </authorList>
    </citation>
    <scope>NUCLEOTIDE SEQUENCE [LARGE SCALE GENOMIC DNA]</scope>
    <source>
        <strain evidence="8 9">DSM 18604</strain>
    </source>
</reference>
<dbReference type="SUPFAM" id="SSF46626">
    <property type="entry name" value="Cytochrome c"/>
    <property type="match status" value="1"/>
</dbReference>
<dbReference type="InterPro" id="IPR009056">
    <property type="entry name" value="Cyt_c-like_dom"/>
</dbReference>
<dbReference type="AlphaFoldDB" id="A0A845ABJ2"/>
<evidence type="ECO:0000256" key="5">
    <source>
        <dbReference type="SAM" id="MobiDB-lite"/>
    </source>
</evidence>
<dbReference type="PROSITE" id="PS51007">
    <property type="entry name" value="CYTC"/>
    <property type="match status" value="1"/>
</dbReference>
<dbReference type="Proteomes" id="UP000460561">
    <property type="component" value="Unassembled WGS sequence"/>
</dbReference>
<keyword evidence="1 4" id="KW-0349">Heme</keyword>
<feature type="chain" id="PRO_5032286446" evidence="6">
    <location>
        <begin position="25"/>
        <end position="140"/>
    </location>
</feature>
<dbReference type="GO" id="GO:0009055">
    <property type="term" value="F:electron transfer activity"/>
    <property type="evidence" value="ECO:0007669"/>
    <property type="project" value="InterPro"/>
</dbReference>
<protein>
    <submittedName>
        <fullName evidence="8">Cytochrome c</fullName>
    </submittedName>
</protein>
<evidence type="ECO:0000259" key="7">
    <source>
        <dbReference type="PROSITE" id="PS51007"/>
    </source>
</evidence>
<sequence>MRKFGLFGLALSAMSLAACSGGSADDASAGANGAKGGPPPMPAPITLSDRPDAKGGEKLYVEKCMMCHGPNGMGTGLLARRTDVPLLEERDDLTVDFVTQAARMGIGNMPAIPRGEVSDEQLKEIGEYLARNNPHAGDGA</sequence>